<dbReference type="Proteomes" id="UP000001784">
    <property type="component" value="Chromosome"/>
</dbReference>
<reference evidence="2 3" key="1">
    <citation type="submission" date="2006-10" db="EMBL/GenBank/DDBJ databases">
        <title>Complete sequence of Syntrophobacter fumaroxidans MPOB.</title>
        <authorList>
            <consortium name="US DOE Joint Genome Institute"/>
            <person name="Copeland A."/>
            <person name="Lucas S."/>
            <person name="Lapidus A."/>
            <person name="Barry K."/>
            <person name="Detter J.C."/>
            <person name="Glavina del Rio T."/>
            <person name="Hammon N."/>
            <person name="Israni S."/>
            <person name="Pitluck S."/>
            <person name="Goltsman E.G."/>
            <person name="Martinez M."/>
            <person name="Schmutz J."/>
            <person name="Larimer F."/>
            <person name="Land M."/>
            <person name="Hauser L."/>
            <person name="Kyrpides N."/>
            <person name="Kim E."/>
            <person name="Boone D.R."/>
            <person name="Brockman F."/>
            <person name="Culley D."/>
            <person name="Ferry J."/>
            <person name="Gunsalus R."/>
            <person name="McInerney M.J."/>
            <person name="Morrison M."/>
            <person name="Plugge C."/>
            <person name="Rohlin L."/>
            <person name="Scholten J."/>
            <person name="Sieber J."/>
            <person name="Stams A.J.M."/>
            <person name="Worm P."/>
            <person name="Henstra A.M."/>
            <person name="Richardson P."/>
        </authorList>
    </citation>
    <scope>NUCLEOTIDE SEQUENCE [LARGE SCALE GENOMIC DNA]</scope>
    <source>
        <strain evidence="3">DSM 10017 / MPOB</strain>
    </source>
</reference>
<dbReference type="EMBL" id="CP000478">
    <property type="protein sequence ID" value="ABK19604.1"/>
    <property type="molecule type" value="Genomic_DNA"/>
</dbReference>
<feature type="region of interest" description="Disordered" evidence="1">
    <location>
        <begin position="39"/>
        <end position="125"/>
    </location>
</feature>
<evidence type="ECO:0000313" key="2">
    <source>
        <dbReference type="EMBL" id="ABK19604.1"/>
    </source>
</evidence>
<gene>
    <name evidence="2" type="ordered locus">Sfum_3935</name>
</gene>
<evidence type="ECO:0000256" key="1">
    <source>
        <dbReference type="SAM" id="MobiDB-lite"/>
    </source>
</evidence>
<keyword evidence="3" id="KW-1185">Reference proteome</keyword>
<dbReference type="AlphaFoldDB" id="A0LQA2"/>
<dbReference type="STRING" id="335543.Sfum_3935"/>
<dbReference type="KEGG" id="sfu:Sfum_3935"/>
<proteinExistence type="predicted"/>
<evidence type="ECO:0000313" key="3">
    <source>
        <dbReference type="Proteomes" id="UP000001784"/>
    </source>
</evidence>
<dbReference type="InParanoid" id="A0LQA2"/>
<accession>A0LQA2</accession>
<name>A0LQA2_SYNFM</name>
<protein>
    <submittedName>
        <fullName evidence="2">Uncharacterized protein</fullName>
    </submittedName>
</protein>
<sequence length="125" mass="13650">MGMNRPVARIMRMQIKCRIDRLNAEIMEVLKFGRRVWKHQGGMRPERGAHGAQGEKNTGGRPEGPSVPYDGIERAAPWCFPSGPGASNRRNRRNRGGGGMSDSEASASRGVEKGIAQASFKENAT</sequence>
<organism evidence="2 3">
    <name type="scientific">Syntrophobacter fumaroxidans (strain DSM 10017 / MPOB)</name>
    <dbReference type="NCBI Taxonomy" id="335543"/>
    <lineage>
        <taxon>Bacteria</taxon>
        <taxon>Pseudomonadati</taxon>
        <taxon>Thermodesulfobacteriota</taxon>
        <taxon>Syntrophobacteria</taxon>
        <taxon>Syntrophobacterales</taxon>
        <taxon>Syntrophobacteraceae</taxon>
        <taxon>Syntrophobacter</taxon>
    </lineage>
</organism>
<dbReference type="HOGENOM" id="CLU_1991567_0_0_7"/>